<dbReference type="PANTHER" id="PTHR33295:SF7">
    <property type="entry name" value="ATPASE"/>
    <property type="match status" value="1"/>
</dbReference>
<feature type="domain" description="AAA" evidence="1">
    <location>
        <begin position="2"/>
        <end position="130"/>
    </location>
</feature>
<dbReference type="PANTHER" id="PTHR33295">
    <property type="entry name" value="ATPASE"/>
    <property type="match status" value="1"/>
</dbReference>
<comment type="caution">
    <text evidence="3">The sequence shown here is derived from an EMBL/GenBank/DDBJ whole genome shotgun (WGS) entry which is preliminary data.</text>
</comment>
<dbReference type="HOGENOM" id="CLU_047370_0_0_7"/>
<reference evidence="3 4" key="1">
    <citation type="submission" date="2008-10" db="EMBL/GenBank/DDBJ databases">
        <title>Draft genome sequence of Desulvovibrio piger (ATCC 29098).</title>
        <authorList>
            <person name="Sudarsanam P."/>
            <person name="Ley R."/>
            <person name="Guruge J."/>
            <person name="Turnbaugh P.J."/>
            <person name="Mahowald M."/>
            <person name="Liep D."/>
            <person name="Gordon J."/>
        </authorList>
    </citation>
    <scope>NUCLEOTIDE SEQUENCE [LARGE SCALE GENOMIC DNA]</scope>
    <source>
        <strain evidence="3 4">ATCC 29098</strain>
    </source>
</reference>
<protein>
    <recommendedName>
        <fullName evidence="5">DUF4143 domain-containing protein</fullName>
    </recommendedName>
</protein>
<evidence type="ECO:0000313" key="4">
    <source>
        <dbReference type="Proteomes" id="UP000003676"/>
    </source>
</evidence>
<dbReference type="InterPro" id="IPR025420">
    <property type="entry name" value="DUF4143"/>
</dbReference>
<evidence type="ECO:0000259" key="1">
    <source>
        <dbReference type="Pfam" id="PF13173"/>
    </source>
</evidence>
<dbReference type="InterPro" id="IPR041682">
    <property type="entry name" value="AAA_14"/>
</dbReference>
<dbReference type="AlphaFoldDB" id="B6WQ01"/>
<dbReference type="Pfam" id="PF13635">
    <property type="entry name" value="DUF4143"/>
    <property type="match status" value="1"/>
</dbReference>
<reference evidence="3 4" key="2">
    <citation type="submission" date="2008-10" db="EMBL/GenBank/DDBJ databases">
        <authorList>
            <person name="Fulton L."/>
            <person name="Clifton S."/>
            <person name="Fulton B."/>
            <person name="Xu J."/>
            <person name="Minx P."/>
            <person name="Pepin K.H."/>
            <person name="Johnson M."/>
            <person name="Bhonagiri V."/>
            <person name="Nash W.E."/>
            <person name="Mardis E.R."/>
            <person name="Wilson R.K."/>
        </authorList>
    </citation>
    <scope>NUCLEOTIDE SEQUENCE [LARGE SCALE GENOMIC DNA]</scope>
    <source>
        <strain evidence="3 4">ATCC 29098</strain>
    </source>
</reference>
<sequence>MLVTGARQIGKTSLIRRFGKEQYECFVELNFIELPKAKEIFRAGRDVESVIMGITALLGVSLIPGKTLIFFDEIQECPDARTAIKFLVEDGRFDYVESGSLLGVNSGETHSYPVGFEEIHRMYPMDLEEFALANGIPEDVLDHVRSSFEDRKPVSAGVHEALSRLFRLYVLTGGMPAVVQEFVSSHDIQKVVSQQRDILGLYRLDIAKYAGREKTKVQDIFDSIPSQLDDKNRRFMLASINKAARYVRYEDSFVWLRDAGVTLPCYNVSEPVIPLRLNEQRTLFKLFMADTGLLCAAGIDNIQFSILNGDLSINMGSLLENAFAQIFAANGFKLWYFNKQKYGELDFVLQLGPKCLPVEIKSGKDYRRHAALNNILGVSEWKFDEAIVFCMDNVSTDGKVTYLPWYMSMFLKTPQPESYIVDADFSGLSACIPKS</sequence>
<dbReference type="OrthoDB" id="9801684at2"/>
<feature type="domain" description="DUF4143" evidence="2">
    <location>
        <begin position="205"/>
        <end position="363"/>
    </location>
</feature>
<dbReference type="SUPFAM" id="SSF52540">
    <property type="entry name" value="P-loop containing nucleoside triphosphate hydrolases"/>
    <property type="match status" value="1"/>
</dbReference>
<gene>
    <name evidence="3" type="ORF">DESPIG_00124</name>
</gene>
<dbReference type="InterPro" id="IPR027417">
    <property type="entry name" value="P-loop_NTPase"/>
</dbReference>
<organism evidence="3 4">
    <name type="scientific">Desulfovibrio piger ATCC 29098</name>
    <dbReference type="NCBI Taxonomy" id="411464"/>
    <lineage>
        <taxon>Bacteria</taxon>
        <taxon>Pseudomonadati</taxon>
        <taxon>Thermodesulfobacteriota</taxon>
        <taxon>Desulfovibrionia</taxon>
        <taxon>Desulfovibrionales</taxon>
        <taxon>Desulfovibrionaceae</taxon>
        <taxon>Desulfovibrio</taxon>
    </lineage>
</organism>
<evidence type="ECO:0008006" key="5">
    <source>
        <dbReference type="Google" id="ProtNLM"/>
    </source>
</evidence>
<dbReference type="eggNOG" id="COG1373">
    <property type="taxonomic scope" value="Bacteria"/>
</dbReference>
<accession>B6WQ01</accession>
<dbReference type="Proteomes" id="UP000003676">
    <property type="component" value="Unassembled WGS sequence"/>
</dbReference>
<name>B6WQ01_9BACT</name>
<dbReference type="Pfam" id="PF13173">
    <property type="entry name" value="AAA_14"/>
    <property type="match status" value="1"/>
</dbReference>
<dbReference type="EMBL" id="ABXU01000006">
    <property type="protein sequence ID" value="EEB34936.1"/>
    <property type="molecule type" value="Genomic_DNA"/>
</dbReference>
<evidence type="ECO:0000313" key="3">
    <source>
        <dbReference type="EMBL" id="EEB34936.1"/>
    </source>
</evidence>
<evidence type="ECO:0000259" key="2">
    <source>
        <dbReference type="Pfam" id="PF13635"/>
    </source>
</evidence>
<proteinExistence type="predicted"/>